<name>L8HWM5_9CETA</name>
<organism evidence="2 3">
    <name type="scientific">Bos mutus</name>
    <name type="common">wild yak</name>
    <dbReference type="NCBI Taxonomy" id="72004"/>
    <lineage>
        <taxon>Eukaryota</taxon>
        <taxon>Metazoa</taxon>
        <taxon>Chordata</taxon>
        <taxon>Craniata</taxon>
        <taxon>Vertebrata</taxon>
        <taxon>Euteleostomi</taxon>
        <taxon>Mammalia</taxon>
        <taxon>Eutheria</taxon>
        <taxon>Laurasiatheria</taxon>
        <taxon>Artiodactyla</taxon>
        <taxon>Ruminantia</taxon>
        <taxon>Pecora</taxon>
        <taxon>Bovidae</taxon>
        <taxon>Bovinae</taxon>
        <taxon>Bos</taxon>
    </lineage>
</organism>
<sequence length="48" mass="5124">HKAPLSMGFSRQEHWSGLPFPTPGDLANPGIEPMSPALTGRFLTTSTS</sequence>
<evidence type="ECO:0000313" key="3">
    <source>
        <dbReference type="Proteomes" id="UP000011080"/>
    </source>
</evidence>
<gene>
    <name evidence="2" type="ORF">M91_21372</name>
</gene>
<evidence type="ECO:0000313" key="2">
    <source>
        <dbReference type="EMBL" id="ELR48660.1"/>
    </source>
</evidence>
<dbReference type="Proteomes" id="UP000011080">
    <property type="component" value="Unassembled WGS sequence"/>
</dbReference>
<feature type="non-terminal residue" evidence="2">
    <location>
        <position position="48"/>
    </location>
</feature>
<feature type="non-terminal residue" evidence="2">
    <location>
        <position position="1"/>
    </location>
</feature>
<protein>
    <submittedName>
        <fullName evidence="2">Uncharacterized protein</fullName>
    </submittedName>
</protein>
<proteinExistence type="predicted"/>
<dbReference type="EMBL" id="JH882638">
    <property type="protein sequence ID" value="ELR48660.1"/>
    <property type="molecule type" value="Genomic_DNA"/>
</dbReference>
<accession>L8HWM5</accession>
<feature type="region of interest" description="Disordered" evidence="1">
    <location>
        <begin position="1"/>
        <end position="48"/>
    </location>
</feature>
<reference evidence="2 3" key="1">
    <citation type="journal article" date="2012" name="Nat. Genet.">
        <title>The yak genome and adaptation to life at high altitude.</title>
        <authorList>
            <person name="Qiu Q."/>
            <person name="Zhang G."/>
            <person name="Ma T."/>
            <person name="Qian W."/>
            <person name="Wang J."/>
            <person name="Ye Z."/>
            <person name="Cao C."/>
            <person name="Hu Q."/>
            <person name="Kim J."/>
            <person name="Larkin D.M."/>
            <person name="Auvil L."/>
            <person name="Capitanu B."/>
            <person name="Ma J."/>
            <person name="Lewin H.A."/>
            <person name="Qian X."/>
            <person name="Lang Y."/>
            <person name="Zhou R."/>
            <person name="Wang L."/>
            <person name="Wang K."/>
            <person name="Xia J."/>
            <person name="Liao S."/>
            <person name="Pan S."/>
            <person name="Lu X."/>
            <person name="Hou H."/>
            <person name="Wang Y."/>
            <person name="Zang X."/>
            <person name="Yin Y."/>
            <person name="Ma H."/>
            <person name="Zhang J."/>
            <person name="Wang Z."/>
            <person name="Zhang Y."/>
            <person name="Zhang D."/>
            <person name="Yonezawa T."/>
            <person name="Hasegawa M."/>
            <person name="Zhong Y."/>
            <person name="Liu W."/>
            <person name="Zhang Y."/>
            <person name="Huang Z."/>
            <person name="Zhang S."/>
            <person name="Long R."/>
            <person name="Yang H."/>
            <person name="Wang J."/>
            <person name="Lenstra J.A."/>
            <person name="Cooper D.N."/>
            <person name="Wu Y."/>
            <person name="Wang J."/>
            <person name="Shi P."/>
            <person name="Wang J."/>
            <person name="Liu J."/>
        </authorList>
    </citation>
    <scope>NUCLEOTIDE SEQUENCE [LARGE SCALE GENOMIC DNA]</scope>
    <source>
        <strain evidence="3">yakQH1</strain>
    </source>
</reference>
<evidence type="ECO:0000256" key="1">
    <source>
        <dbReference type="SAM" id="MobiDB-lite"/>
    </source>
</evidence>
<dbReference type="AlphaFoldDB" id="L8HWM5"/>